<comment type="pathway">
    <text evidence="1">Carbohydrate acid metabolism.</text>
</comment>
<dbReference type="GO" id="GO:0019521">
    <property type="term" value="P:D-gluconate metabolic process"/>
    <property type="evidence" value="ECO:0007669"/>
    <property type="project" value="UniProtKB-KW"/>
</dbReference>
<keyword evidence="12" id="KW-1185">Reference proteome</keyword>
<keyword evidence="8" id="KW-0311">Gluconate utilization</keyword>
<reference evidence="11 12" key="1">
    <citation type="submission" date="2020-03" db="EMBL/GenBank/DDBJ databases">
        <title>Nocardioides sp. nov., isolated from fish.</title>
        <authorList>
            <person name="Hyun D.-W."/>
            <person name="Bae J.-W."/>
        </authorList>
    </citation>
    <scope>NUCLEOTIDE SEQUENCE [LARGE SCALE GENOMIC DNA]</scope>
    <source>
        <strain evidence="11 12">HDW12A</strain>
    </source>
</reference>
<dbReference type="EC" id="2.7.1.12" evidence="3 10"/>
<evidence type="ECO:0000256" key="2">
    <source>
        <dbReference type="ARBA" id="ARBA00008420"/>
    </source>
</evidence>
<proteinExistence type="inferred from homology"/>
<evidence type="ECO:0000256" key="6">
    <source>
        <dbReference type="ARBA" id="ARBA00022777"/>
    </source>
</evidence>
<sequence>MPAPLVVVTGLSGSGKTTVGASLARALDVPFCDADDLHPEANVAKMASGRALDDRDRLPWLELVGHWLADHAEGGGVTACSALKRSYRDLLRSHAPAVGFLHLSADADVLAERLASRSGHFMPPAMLRSQLETLEPLEPDEPGMVVDAGTGVADIVEKYVEASGRT</sequence>
<dbReference type="GO" id="GO:0005524">
    <property type="term" value="F:ATP binding"/>
    <property type="evidence" value="ECO:0007669"/>
    <property type="project" value="UniProtKB-KW"/>
</dbReference>
<gene>
    <name evidence="11" type="ORF">G7071_08930</name>
</gene>
<keyword evidence="5 10" id="KW-0547">Nucleotide-binding</keyword>
<dbReference type="PANTHER" id="PTHR43442:SF3">
    <property type="entry name" value="GLUCONOKINASE-RELATED"/>
    <property type="match status" value="1"/>
</dbReference>
<dbReference type="NCBIfam" id="TIGR01313">
    <property type="entry name" value="therm_gnt_kin"/>
    <property type="match status" value="1"/>
</dbReference>
<comment type="catalytic activity">
    <reaction evidence="9 10">
        <text>D-gluconate + ATP = 6-phospho-D-gluconate + ADP + H(+)</text>
        <dbReference type="Rhea" id="RHEA:19433"/>
        <dbReference type="ChEBI" id="CHEBI:15378"/>
        <dbReference type="ChEBI" id="CHEBI:18391"/>
        <dbReference type="ChEBI" id="CHEBI:30616"/>
        <dbReference type="ChEBI" id="CHEBI:58759"/>
        <dbReference type="ChEBI" id="CHEBI:456216"/>
        <dbReference type="EC" id="2.7.1.12"/>
    </reaction>
</comment>
<comment type="similarity">
    <text evidence="2 10">Belongs to the gluconokinase GntK/GntV family.</text>
</comment>
<dbReference type="CDD" id="cd02021">
    <property type="entry name" value="GntK"/>
    <property type="match status" value="1"/>
</dbReference>
<keyword evidence="7 10" id="KW-0067">ATP-binding</keyword>
<evidence type="ECO:0000256" key="7">
    <source>
        <dbReference type="ARBA" id="ARBA00022840"/>
    </source>
</evidence>
<evidence type="ECO:0000256" key="1">
    <source>
        <dbReference type="ARBA" id="ARBA00004761"/>
    </source>
</evidence>
<evidence type="ECO:0000256" key="3">
    <source>
        <dbReference type="ARBA" id="ARBA00012054"/>
    </source>
</evidence>
<accession>A0A6G7YFE6</accession>
<dbReference type="FunFam" id="3.40.50.300:FF:000522">
    <property type="entry name" value="Gluconokinase"/>
    <property type="match status" value="1"/>
</dbReference>
<evidence type="ECO:0000256" key="10">
    <source>
        <dbReference type="RuleBase" id="RU363066"/>
    </source>
</evidence>
<dbReference type="AlphaFoldDB" id="A0A6G7YFE6"/>
<dbReference type="RefSeq" id="WP_166317572.1">
    <property type="nucleotide sequence ID" value="NZ_CP049866.1"/>
</dbReference>
<evidence type="ECO:0000256" key="4">
    <source>
        <dbReference type="ARBA" id="ARBA00022679"/>
    </source>
</evidence>
<dbReference type="InterPro" id="IPR031322">
    <property type="entry name" value="Shikimate/glucono_kinase"/>
</dbReference>
<evidence type="ECO:0000256" key="8">
    <source>
        <dbReference type="ARBA" id="ARBA00023064"/>
    </source>
</evidence>
<organism evidence="11 12">
    <name type="scientific">Nocardioides piscis</name>
    <dbReference type="NCBI Taxonomy" id="2714938"/>
    <lineage>
        <taxon>Bacteria</taxon>
        <taxon>Bacillati</taxon>
        <taxon>Actinomycetota</taxon>
        <taxon>Actinomycetes</taxon>
        <taxon>Propionibacteriales</taxon>
        <taxon>Nocardioidaceae</taxon>
        <taxon>Nocardioides</taxon>
    </lineage>
</organism>
<dbReference type="GO" id="GO:0046316">
    <property type="term" value="F:gluconokinase activity"/>
    <property type="evidence" value="ECO:0007669"/>
    <property type="project" value="UniProtKB-EC"/>
</dbReference>
<evidence type="ECO:0000256" key="5">
    <source>
        <dbReference type="ARBA" id="ARBA00022741"/>
    </source>
</evidence>
<keyword evidence="4 10" id="KW-0808">Transferase</keyword>
<keyword evidence="6 10" id="KW-0418">Kinase</keyword>
<dbReference type="EMBL" id="CP049866">
    <property type="protein sequence ID" value="QIK75542.1"/>
    <property type="molecule type" value="Genomic_DNA"/>
</dbReference>
<evidence type="ECO:0000313" key="11">
    <source>
        <dbReference type="EMBL" id="QIK75542.1"/>
    </source>
</evidence>
<dbReference type="KEGG" id="npi:G7071_08930"/>
<dbReference type="Gene3D" id="3.40.50.300">
    <property type="entry name" value="P-loop containing nucleotide triphosphate hydrolases"/>
    <property type="match status" value="1"/>
</dbReference>
<dbReference type="InterPro" id="IPR027417">
    <property type="entry name" value="P-loop_NTPase"/>
</dbReference>
<evidence type="ECO:0000256" key="9">
    <source>
        <dbReference type="ARBA" id="ARBA00048090"/>
    </source>
</evidence>
<protein>
    <recommendedName>
        <fullName evidence="3 10">Gluconokinase</fullName>
        <ecNumber evidence="3 10">2.7.1.12</ecNumber>
    </recommendedName>
</protein>
<dbReference type="PANTHER" id="PTHR43442">
    <property type="entry name" value="GLUCONOKINASE-RELATED"/>
    <property type="match status" value="1"/>
</dbReference>
<dbReference type="SUPFAM" id="SSF52540">
    <property type="entry name" value="P-loop containing nucleoside triphosphate hydrolases"/>
    <property type="match status" value="1"/>
</dbReference>
<name>A0A6G7YFE6_9ACTN</name>
<dbReference type="Proteomes" id="UP000502035">
    <property type="component" value="Chromosome"/>
</dbReference>
<dbReference type="Pfam" id="PF01202">
    <property type="entry name" value="SKI"/>
    <property type="match status" value="1"/>
</dbReference>
<dbReference type="InterPro" id="IPR006001">
    <property type="entry name" value="Therm_gnt_kin"/>
</dbReference>
<evidence type="ECO:0000313" key="12">
    <source>
        <dbReference type="Proteomes" id="UP000502035"/>
    </source>
</evidence>
<dbReference type="GO" id="GO:0005737">
    <property type="term" value="C:cytoplasm"/>
    <property type="evidence" value="ECO:0007669"/>
    <property type="project" value="TreeGrafter"/>
</dbReference>